<dbReference type="STRING" id="46835.A0A504Z401"/>
<dbReference type="GO" id="GO:0000281">
    <property type="term" value="P:mitotic cytokinesis"/>
    <property type="evidence" value="ECO:0007669"/>
    <property type="project" value="TreeGrafter"/>
</dbReference>
<evidence type="ECO:0000313" key="7">
    <source>
        <dbReference type="EMBL" id="TPP64658.1"/>
    </source>
</evidence>
<evidence type="ECO:0000313" key="8">
    <source>
        <dbReference type="Proteomes" id="UP000316759"/>
    </source>
</evidence>
<protein>
    <submittedName>
        <fullName evidence="7">EF-hand domain-containing protein 1</fullName>
    </submittedName>
</protein>
<evidence type="ECO:0000256" key="1">
    <source>
        <dbReference type="ARBA" id="ARBA00004430"/>
    </source>
</evidence>
<dbReference type="AlphaFoldDB" id="A0A504Z401"/>
<evidence type="ECO:0000256" key="4">
    <source>
        <dbReference type="ARBA" id="ARBA00023212"/>
    </source>
</evidence>
<dbReference type="GO" id="GO:0005930">
    <property type="term" value="C:axoneme"/>
    <property type="evidence" value="ECO:0007669"/>
    <property type="project" value="UniProtKB-SubCell"/>
</dbReference>
<evidence type="ECO:0000256" key="5">
    <source>
        <dbReference type="ARBA" id="ARBA00023273"/>
    </source>
</evidence>
<dbReference type="GO" id="GO:0007052">
    <property type="term" value="P:mitotic spindle organization"/>
    <property type="evidence" value="ECO:0007669"/>
    <property type="project" value="TreeGrafter"/>
</dbReference>
<comment type="subcellular location">
    <subcellularLocation>
        <location evidence="1">Cytoplasm</location>
        <location evidence="1">Cytoskeleton</location>
        <location evidence="1">Cilium axoneme</location>
    </subcellularLocation>
</comment>
<sequence>MCEYPKTLEGLPFLPGNTFRDPSQTNFHLSNTLSYKNGYQVPKPYPQYGIGGRPLKVNQITEAELDELANFQPSLTYGKTRQAPPSEFTPAHVALDKKVLRFYGYFKETVNESPQETYRVRLVQIIYFLEDDSMLIMEPPQNNSGIPQGNYPKTN</sequence>
<evidence type="ECO:0000256" key="3">
    <source>
        <dbReference type="ARBA" id="ARBA00022737"/>
    </source>
</evidence>
<evidence type="ECO:0000259" key="6">
    <source>
        <dbReference type="PROSITE" id="PS51336"/>
    </source>
</evidence>
<dbReference type="PROSITE" id="PS51336">
    <property type="entry name" value="DM10"/>
    <property type="match status" value="1"/>
</dbReference>
<keyword evidence="2" id="KW-0963">Cytoplasm</keyword>
<dbReference type="Proteomes" id="UP000316759">
    <property type="component" value="Unassembled WGS sequence"/>
</dbReference>
<dbReference type="Pfam" id="PF06565">
    <property type="entry name" value="DM10_dom"/>
    <property type="match status" value="1"/>
</dbReference>
<keyword evidence="3" id="KW-0677">Repeat</keyword>
<dbReference type="OrthoDB" id="10255210at2759"/>
<proteinExistence type="predicted"/>
<dbReference type="InterPro" id="IPR006602">
    <property type="entry name" value="DM10_dom"/>
</dbReference>
<dbReference type="PANTHER" id="PTHR12086:SF9">
    <property type="entry name" value="EF-HAND DOMAIN-CONTAINING PROTEIN 1"/>
    <property type="match status" value="1"/>
</dbReference>
<keyword evidence="4" id="KW-0206">Cytoskeleton</keyword>
<name>A0A504Z401_FASGI</name>
<gene>
    <name evidence="7" type="ORF">FGIG_06451</name>
</gene>
<organism evidence="7 8">
    <name type="scientific">Fasciola gigantica</name>
    <name type="common">Giant liver fluke</name>
    <dbReference type="NCBI Taxonomy" id="46835"/>
    <lineage>
        <taxon>Eukaryota</taxon>
        <taxon>Metazoa</taxon>
        <taxon>Spiralia</taxon>
        <taxon>Lophotrochozoa</taxon>
        <taxon>Platyhelminthes</taxon>
        <taxon>Trematoda</taxon>
        <taxon>Digenea</taxon>
        <taxon>Plagiorchiida</taxon>
        <taxon>Echinostomata</taxon>
        <taxon>Echinostomatoidea</taxon>
        <taxon>Fasciolidae</taxon>
        <taxon>Fasciola</taxon>
    </lineage>
</organism>
<dbReference type="GO" id="GO:0043014">
    <property type="term" value="F:alpha-tubulin binding"/>
    <property type="evidence" value="ECO:0007669"/>
    <property type="project" value="TreeGrafter"/>
</dbReference>
<dbReference type="GO" id="GO:0072686">
    <property type="term" value="C:mitotic spindle"/>
    <property type="evidence" value="ECO:0007669"/>
    <property type="project" value="TreeGrafter"/>
</dbReference>
<reference evidence="7 8" key="1">
    <citation type="submission" date="2019-04" db="EMBL/GenBank/DDBJ databases">
        <title>Annotation for the trematode Fasciola gigantica.</title>
        <authorList>
            <person name="Choi Y.-J."/>
        </authorList>
    </citation>
    <scope>NUCLEOTIDE SEQUENCE [LARGE SCALE GENOMIC DNA]</scope>
    <source>
        <strain evidence="7">Uganda_cow_1</strain>
    </source>
</reference>
<dbReference type="InterPro" id="IPR040193">
    <property type="entry name" value="EFHC1/EFHC2/EFHB"/>
</dbReference>
<dbReference type="SMART" id="SM00676">
    <property type="entry name" value="DM10"/>
    <property type="match status" value="1"/>
</dbReference>
<keyword evidence="5" id="KW-0966">Cell projection</keyword>
<comment type="caution">
    <text evidence="7">The sequence shown here is derived from an EMBL/GenBank/DDBJ whole genome shotgun (WGS) entry which is preliminary data.</text>
</comment>
<dbReference type="EMBL" id="SUNJ01004158">
    <property type="protein sequence ID" value="TPP64658.1"/>
    <property type="molecule type" value="Genomic_DNA"/>
</dbReference>
<evidence type="ECO:0000256" key="2">
    <source>
        <dbReference type="ARBA" id="ARBA00022490"/>
    </source>
</evidence>
<dbReference type="PANTHER" id="PTHR12086">
    <property type="entry name" value="EF-HAND DOMAIN C-TERMINAL CONTAINING PROTEIN"/>
    <property type="match status" value="1"/>
</dbReference>
<dbReference type="Gene3D" id="2.30.29.170">
    <property type="match status" value="1"/>
</dbReference>
<feature type="domain" description="DM10" evidence="6">
    <location>
        <begin position="96"/>
        <end position="155"/>
    </location>
</feature>
<accession>A0A504Z401</accession>
<keyword evidence="8" id="KW-1185">Reference proteome</keyword>
<dbReference type="GO" id="GO:0060285">
    <property type="term" value="P:cilium-dependent cell motility"/>
    <property type="evidence" value="ECO:0007669"/>
    <property type="project" value="TreeGrafter"/>
</dbReference>